<evidence type="ECO:0000256" key="1">
    <source>
        <dbReference type="ARBA" id="ARBA00023002"/>
    </source>
</evidence>
<reference evidence="3" key="1">
    <citation type="journal article" date="2023" name="Antibiotics">
        <title>Prevalence and Molecular Characterization of Methicillin-Resistant Staphylococci (MRS) and Mammaliicocci (MRM) in Dromedary Camels from Algeria: First Detection of SCCmec-mecC Hybrid in Methicillin-Resistant Mammaliicoccus lentus.</title>
        <authorList>
            <person name="Belhout C."/>
            <person name="Boyen F."/>
            <person name="Vereecke N."/>
            <person name="Theuns S."/>
            <person name="Taibi N."/>
            <person name="Stegger M."/>
            <person name="de la Fe-Rodriguez P.Y."/>
            <person name="Bouayad L."/>
            <person name="Elgroud R."/>
            <person name="Butaye P."/>
        </authorList>
    </citation>
    <scope>NUCLEOTIDE SEQUENCE</scope>
    <source>
        <strain evidence="3">7048</strain>
    </source>
</reference>
<dbReference type="InterPro" id="IPR051691">
    <property type="entry name" value="Metab_Enz_Cyan_OpOx_G3PDH"/>
</dbReference>
<dbReference type="GO" id="GO:0016491">
    <property type="term" value="F:oxidoreductase activity"/>
    <property type="evidence" value="ECO:0007669"/>
    <property type="project" value="UniProtKB-KW"/>
</dbReference>
<dbReference type="PANTHER" id="PTHR42949">
    <property type="entry name" value="ANAEROBIC GLYCEROL-3-PHOSPHATE DEHYDROGENASE SUBUNIT B"/>
    <property type="match status" value="1"/>
</dbReference>
<sequence>MLLMEDTIICRCENVTLKHILKTVEKYDSSVRETKLRTRAGMGFCGGRTCKNHIDKIINKNKKISNEFTTMKVQPPVRPITFGEIGDDYND</sequence>
<accession>A0AAX3W6U8</accession>
<dbReference type="Pfam" id="PF04324">
    <property type="entry name" value="Fer2_BFD"/>
    <property type="match status" value="1"/>
</dbReference>
<evidence type="ECO:0000259" key="2">
    <source>
        <dbReference type="Pfam" id="PF04324"/>
    </source>
</evidence>
<name>A0AAX3W6U8_MAMLE</name>
<dbReference type="InterPro" id="IPR007419">
    <property type="entry name" value="BFD-like_2Fe2S-bd_dom"/>
</dbReference>
<feature type="domain" description="BFD-like [2Fe-2S]-binding" evidence="2">
    <location>
        <begin position="8"/>
        <end position="59"/>
    </location>
</feature>
<dbReference type="AlphaFoldDB" id="A0AAX3W6U8"/>
<keyword evidence="1" id="KW-0560">Oxidoreductase</keyword>
<proteinExistence type="predicted"/>
<dbReference type="PANTHER" id="PTHR42949:SF3">
    <property type="entry name" value="ANAEROBIC GLYCEROL-3-PHOSPHATE DEHYDROGENASE SUBUNIT B"/>
    <property type="match status" value="1"/>
</dbReference>
<dbReference type="InterPro" id="IPR041854">
    <property type="entry name" value="BFD-like_2Fe2S-bd_dom_sf"/>
</dbReference>
<organism evidence="3 4">
    <name type="scientific">Mammaliicoccus lentus</name>
    <name type="common">Staphylococcus lentus</name>
    <dbReference type="NCBI Taxonomy" id="42858"/>
    <lineage>
        <taxon>Bacteria</taxon>
        <taxon>Bacillati</taxon>
        <taxon>Bacillota</taxon>
        <taxon>Bacilli</taxon>
        <taxon>Bacillales</taxon>
        <taxon>Staphylococcaceae</taxon>
        <taxon>Mammaliicoccus</taxon>
    </lineage>
</organism>
<dbReference type="Gene3D" id="1.10.10.1100">
    <property type="entry name" value="BFD-like [2Fe-2S]-binding domain"/>
    <property type="match status" value="1"/>
</dbReference>
<evidence type="ECO:0000313" key="3">
    <source>
        <dbReference type="EMBL" id="WHI60479.1"/>
    </source>
</evidence>
<dbReference type="Proteomes" id="UP001223261">
    <property type="component" value="Chromosome"/>
</dbReference>
<gene>
    <name evidence="3" type="ORF">PYH69_02305</name>
</gene>
<evidence type="ECO:0000313" key="4">
    <source>
        <dbReference type="Proteomes" id="UP001223261"/>
    </source>
</evidence>
<dbReference type="EMBL" id="CP118848">
    <property type="protein sequence ID" value="WHI60479.1"/>
    <property type="molecule type" value="Genomic_DNA"/>
</dbReference>
<protein>
    <submittedName>
        <fullName evidence="3">(2Fe-2S)-binding protein</fullName>
    </submittedName>
</protein>